<accession>A0ABQ8RV54</accession>
<dbReference type="EMBL" id="JAJSOF020000042">
    <property type="protein sequence ID" value="KAJ4425560.1"/>
    <property type="molecule type" value="Genomic_DNA"/>
</dbReference>
<keyword evidence="2" id="KW-1185">Reference proteome</keyword>
<dbReference type="Proteomes" id="UP001148838">
    <property type="component" value="Unassembled WGS sequence"/>
</dbReference>
<organism evidence="1 2">
    <name type="scientific">Periplaneta americana</name>
    <name type="common">American cockroach</name>
    <name type="synonym">Blatta americana</name>
    <dbReference type="NCBI Taxonomy" id="6978"/>
    <lineage>
        <taxon>Eukaryota</taxon>
        <taxon>Metazoa</taxon>
        <taxon>Ecdysozoa</taxon>
        <taxon>Arthropoda</taxon>
        <taxon>Hexapoda</taxon>
        <taxon>Insecta</taxon>
        <taxon>Pterygota</taxon>
        <taxon>Neoptera</taxon>
        <taxon>Polyneoptera</taxon>
        <taxon>Dictyoptera</taxon>
        <taxon>Blattodea</taxon>
        <taxon>Blattoidea</taxon>
        <taxon>Blattidae</taxon>
        <taxon>Blattinae</taxon>
        <taxon>Periplaneta</taxon>
    </lineage>
</organism>
<evidence type="ECO:0000313" key="1">
    <source>
        <dbReference type="EMBL" id="KAJ4425560.1"/>
    </source>
</evidence>
<comment type="caution">
    <text evidence="1">The sequence shown here is derived from an EMBL/GenBank/DDBJ whole genome shotgun (WGS) entry which is preliminary data.</text>
</comment>
<evidence type="ECO:0000313" key="2">
    <source>
        <dbReference type="Proteomes" id="UP001148838"/>
    </source>
</evidence>
<name>A0ABQ8RV54_PERAM</name>
<protein>
    <submittedName>
        <fullName evidence="1">Uncharacterized protein</fullName>
    </submittedName>
</protein>
<gene>
    <name evidence="1" type="ORF">ANN_27755</name>
</gene>
<sequence>MNGRTKARKVERWNKNALSEEEIKVKYMEAIAENMKKLEIEKETIHKIWNLIGKGIEEAAGKIIGIEHKRKRNDWFHEECGSMIEKKNSFYTKMVNTSTRRNEQQYKDRKEAHKLLRKRKYLNKKLETIQISFDNRQAKSF</sequence>
<reference evidence="1 2" key="1">
    <citation type="journal article" date="2022" name="Allergy">
        <title>Genome assembly and annotation of Periplaneta americana reveal a comprehensive cockroach allergen profile.</title>
        <authorList>
            <person name="Wang L."/>
            <person name="Xiong Q."/>
            <person name="Saelim N."/>
            <person name="Wang L."/>
            <person name="Nong W."/>
            <person name="Wan A.T."/>
            <person name="Shi M."/>
            <person name="Liu X."/>
            <person name="Cao Q."/>
            <person name="Hui J.H.L."/>
            <person name="Sookrung N."/>
            <person name="Leung T.F."/>
            <person name="Tungtrongchitr A."/>
            <person name="Tsui S.K.W."/>
        </authorList>
    </citation>
    <scope>NUCLEOTIDE SEQUENCE [LARGE SCALE GENOMIC DNA]</scope>
    <source>
        <strain evidence="1">PWHHKU_190912</strain>
    </source>
</reference>
<proteinExistence type="predicted"/>